<dbReference type="CDD" id="cd01650">
    <property type="entry name" value="RT_nLTR_like"/>
    <property type="match status" value="1"/>
</dbReference>
<keyword evidence="2" id="KW-0548">Nucleotidyltransferase</keyword>
<organism evidence="2 3">
    <name type="scientific">Cinara cedri</name>
    <dbReference type="NCBI Taxonomy" id="506608"/>
    <lineage>
        <taxon>Eukaryota</taxon>
        <taxon>Metazoa</taxon>
        <taxon>Ecdysozoa</taxon>
        <taxon>Arthropoda</taxon>
        <taxon>Hexapoda</taxon>
        <taxon>Insecta</taxon>
        <taxon>Pterygota</taxon>
        <taxon>Neoptera</taxon>
        <taxon>Paraneoptera</taxon>
        <taxon>Hemiptera</taxon>
        <taxon>Sternorrhyncha</taxon>
        <taxon>Aphidomorpha</taxon>
        <taxon>Aphidoidea</taxon>
        <taxon>Aphididae</taxon>
        <taxon>Lachninae</taxon>
        <taxon>Cinara</taxon>
    </lineage>
</organism>
<reference evidence="2 3" key="1">
    <citation type="submission" date="2019-08" db="EMBL/GenBank/DDBJ databases">
        <authorList>
            <person name="Alioto T."/>
            <person name="Alioto T."/>
            <person name="Gomez Garrido J."/>
        </authorList>
    </citation>
    <scope>NUCLEOTIDE SEQUENCE [LARGE SCALE GENOMIC DNA]</scope>
</reference>
<dbReference type="GO" id="GO:0003964">
    <property type="term" value="F:RNA-directed DNA polymerase activity"/>
    <property type="evidence" value="ECO:0007669"/>
    <property type="project" value="UniProtKB-KW"/>
</dbReference>
<evidence type="ECO:0000313" key="3">
    <source>
        <dbReference type="Proteomes" id="UP000325440"/>
    </source>
</evidence>
<dbReference type="InterPro" id="IPR043502">
    <property type="entry name" value="DNA/RNA_pol_sf"/>
</dbReference>
<keyword evidence="3" id="KW-1185">Reference proteome</keyword>
<name>A0A5E4MWJ4_9HEMI</name>
<dbReference type="SUPFAM" id="SSF56672">
    <property type="entry name" value="DNA/RNA polymerases"/>
    <property type="match status" value="1"/>
</dbReference>
<keyword evidence="2" id="KW-0808">Transferase</keyword>
<feature type="domain" description="Reverse transcriptase" evidence="1">
    <location>
        <begin position="110"/>
        <end position="360"/>
    </location>
</feature>
<gene>
    <name evidence="2" type="ORF">CINCED_3A006411</name>
</gene>
<protein>
    <submittedName>
        <fullName evidence="2">Reverse transcriptase domain</fullName>
    </submittedName>
</protein>
<evidence type="ECO:0000259" key="1">
    <source>
        <dbReference type="PROSITE" id="PS50878"/>
    </source>
</evidence>
<dbReference type="PROSITE" id="PS50878">
    <property type="entry name" value="RT_POL"/>
    <property type="match status" value="1"/>
</dbReference>
<dbReference type="EMBL" id="CABPRJ010001428">
    <property type="protein sequence ID" value="VVC35791.1"/>
    <property type="molecule type" value="Genomic_DNA"/>
</dbReference>
<keyword evidence="2" id="KW-0695">RNA-directed DNA polymerase</keyword>
<accession>A0A5E4MWJ4</accession>
<dbReference type="AlphaFoldDB" id="A0A5E4MWJ4"/>
<dbReference type="PANTHER" id="PTHR33332">
    <property type="entry name" value="REVERSE TRANSCRIPTASE DOMAIN-CONTAINING PROTEIN"/>
    <property type="match status" value="1"/>
</dbReference>
<dbReference type="OrthoDB" id="6622136at2759"/>
<dbReference type="Proteomes" id="UP000325440">
    <property type="component" value="Unassembled WGS sequence"/>
</dbReference>
<dbReference type="InterPro" id="IPR000477">
    <property type="entry name" value="RT_dom"/>
</dbReference>
<evidence type="ECO:0000313" key="2">
    <source>
        <dbReference type="EMBL" id="VVC35791.1"/>
    </source>
</evidence>
<dbReference type="Pfam" id="PF00078">
    <property type="entry name" value="RVT_1"/>
    <property type="match status" value="1"/>
</dbReference>
<proteinExistence type="predicted"/>
<sequence>MKRPCVQVPPIRKEDGTWARNEQEKAEIYARHLERVFLPNAIDSELDIVLCPQLSTTRKKIKNVTPLEVVKVIDDSLNPKKAPGYDEISPKILKELPKKAIIHLTHIYNAILRMEYIPEQWKRAQVIMLLKPGKPPEDVTSYRQISLLPKKHLIPDHQFGFRNKHSTIDQVHRVTNVISKALEEKDYCCGVFLDVDQAFDKVWHKGFLIKLREQLPHTWCALLESYLTDRQFRVIHEEAVTEWKNISAGVPQGSVLGPILYLLYTADIPNNDNNDTITIAMFADDTAILSTSKNQLTATDNLQASINNIFAWTRRWKIKINGDKSVHVNYTLRKTENIPILLNQTLIPQKDSAKYLGMHLDSRLNWKHHVRQKKIQIKEKMRKLYWLIGPHSELTIENKRLLYVAIIKLIWTYGIQLWGCVTEEIQKFARKHERRLEDHINPMATELLDNSKDIRRLKRLKPYDLV</sequence>